<comment type="caution">
    <text evidence="1">The sequence shown here is derived from an EMBL/GenBank/DDBJ whole genome shotgun (WGS) entry which is preliminary data.</text>
</comment>
<dbReference type="Proteomes" id="UP001376459">
    <property type="component" value="Unassembled WGS sequence"/>
</dbReference>
<organism evidence="1 2">
    <name type="scientific">Streptomyces machairae</name>
    <dbReference type="NCBI Taxonomy" id="3134109"/>
    <lineage>
        <taxon>Bacteria</taxon>
        <taxon>Bacillati</taxon>
        <taxon>Actinomycetota</taxon>
        <taxon>Actinomycetes</taxon>
        <taxon>Kitasatosporales</taxon>
        <taxon>Streptomycetaceae</taxon>
        <taxon>Streptomyces</taxon>
    </lineage>
</organism>
<dbReference type="Gene3D" id="1.25.40.10">
    <property type="entry name" value="Tetratricopeptide repeat domain"/>
    <property type="match status" value="1"/>
</dbReference>
<evidence type="ECO:0008006" key="3">
    <source>
        <dbReference type="Google" id="ProtNLM"/>
    </source>
</evidence>
<name>A0ABU8UV23_9ACTN</name>
<sequence length="422" mass="46702">MDDLERASDICRGGRGAEDDKELPTVLLALLYDTRLTVCEVSGDMAAVDDVLRLGMMLLGRTKGEEHAFMLAAHADAYCLRFQRSESPADRDDAIEYRRRAQDAYESGPEWPKVTLELHQQLMQRWETEERPEDLDELIEIASALVEKHAGDELVFYLRLLTRHLWVRVNRTISAEDMDAMIDALRNLVRLIDPSDGQDLSRLCYLLSLRYRRSHAVSDLDDAVTAGRASLEVPVSDVRQMHVRLSNLYNALGSLAASTGSAAAYNEAVEVAERAVGLFPEGSTDAAGPLTNLSTALWVRFRALGDSADLDRSISYGLTTFETPGLDDMERRQIGATAIVGLTLKFRRSGDEATLQQALAVIERGVDGSAAWVRSLQGLMSAVAHHIELASGRESRAGEDPQRIRRHSSRFTRLCSGSTNAL</sequence>
<proteinExistence type="predicted"/>
<evidence type="ECO:0000313" key="1">
    <source>
        <dbReference type="EMBL" id="MEJ8672765.1"/>
    </source>
</evidence>
<dbReference type="EMBL" id="JBBKAK010000001">
    <property type="protein sequence ID" value="MEJ8672765.1"/>
    <property type="molecule type" value="Genomic_DNA"/>
</dbReference>
<dbReference type="InterPro" id="IPR011990">
    <property type="entry name" value="TPR-like_helical_dom_sf"/>
</dbReference>
<gene>
    <name evidence="1" type="ORF">WKI71_43710</name>
</gene>
<evidence type="ECO:0000313" key="2">
    <source>
        <dbReference type="Proteomes" id="UP001376459"/>
    </source>
</evidence>
<accession>A0ABU8UV23</accession>
<protein>
    <recommendedName>
        <fullName evidence="3">Tetratricopeptide repeat protein</fullName>
    </recommendedName>
</protein>
<reference evidence="1 2" key="1">
    <citation type="submission" date="2024-03" db="EMBL/GenBank/DDBJ databases">
        <title>Novel Streptomyces species of biotechnological and ecological value are a feature of Machair soil.</title>
        <authorList>
            <person name="Prole J.R."/>
            <person name="Goodfellow M."/>
            <person name="Allenby N."/>
            <person name="Ward A.C."/>
        </authorList>
    </citation>
    <scope>NUCLEOTIDE SEQUENCE [LARGE SCALE GENOMIC DNA]</scope>
    <source>
        <strain evidence="1 2">MS1.AVA.1</strain>
    </source>
</reference>
<keyword evidence="2" id="KW-1185">Reference proteome</keyword>